<feature type="domain" description="Exoribonuclease phosphorolytic" evidence="3">
    <location>
        <begin position="236"/>
        <end position="300"/>
    </location>
</feature>
<keyword evidence="6" id="KW-1185">Reference proteome</keyword>
<evidence type="ECO:0000259" key="2">
    <source>
        <dbReference type="Pfam" id="PF01138"/>
    </source>
</evidence>
<dbReference type="GO" id="GO:0003723">
    <property type="term" value="F:RNA binding"/>
    <property type="evidence" value="ECO:0007669"/>
    <property type="project" value="TreeGrafter"/>
</dbReference>
<dbReference type="PANTHER" id="PTHR11953:SF0">
    <property type="entry name" value="EXOSOME COMPLEX COMPONENT RRP41"/>
    <property type="match status" value="1"/>
</dbReference>
<dbReference type="GO" id="GO:0016075">
    <property type="term" value="P:rRNA catabolic process"/>
    <property type="evidence" value="ECO:0007669"/>
    <property type="project" value="TreeGrafter"/>
</dbReference>
<sequence>MEYVNPLTGFRVDGRRPNEVMPRFPFSTASLIRFTRNPISHSVVDIRQMRQLKGEVGVVSQADGSALFEMGNTRVIAAVYGPREDVMSRITNENQGDVPEKSGGIMEILISISFLMLLGANNTRATLEKSRSWFLHIQVQNKGQQVNSKDALVRCEYRMAEFSTGDRRRKPKGDRRSTEISLVIRQTMEASILTHLMPRSQIDIFVQVLQADGGTRSACINAATLALADAGIPMRDIVTSCSAGYLCSSPLLDLNYIEDSAGGADVTVGILAKMDKVTLLQMDAKLPMDTFENVMGLAIEGCKAIASYIREVLLENTKRLECQRG</sequence>
<protein>
    <submittedName>
        <fullName evidence="5">Uncharacterized protein</fullName>
    </submittedName>
</protein>
<dbReference type="GO" id="GO:0000176">
    <property type="term" value="C:nuclear exosome (RNase complex)"/>
    <property type="evidence" value="ECO:0007669"/>
    <property type="project" value="TreeGrafter"/>
</dbReference>
<dbReference type="PANTHER" id="PTHR11953">
    <property type="entry name" value="EXOSOME COMPLEX COMPONENT"/>
    <property type="match status" value="1"/>
</dbReference>
<dbReference type="Gramene" id="TVU20343">
    <property type="protein sequence ID" value="TVU20343"/>
    <property type="gene ID" value="EJB05_36548"/>
</dbReference>
<dbReference type="GO" id="GO:0034475">
    <property type="term" value="P:U4 snRNA 3'-end processing"/>
    <property type="evidence" value="ECO:0007669"/>
    <property type="project" value="TreeGrafter"/>
</dbReference>
<dbReference type="Gene3D" id="3.30.230.70">
    <property type="entry name" value="GHMP Kinase, N-terminal domain"/>
    <property type="match status" value="1"/>
</dbReference>
<organism evidence="5 6">
    <name type="scientific">Eragrostis curvula</name>
    <name type="common">weeping love grass</name>
    <dbReference type="NCBI Taxonomy" id="38414"/>
    <lineage>
        <taxon>Eukaryota</taxon>
        <taxon>Viridiplantae</taxon>
        <taxon>Streptophyta</taxon>
        <taxon>Embryophyta</taxon>
        <taxon>Tracheophyta</taxon>
        <taxon>Spermatophyta</taxon>
        <taxon>Magnoliopsida</taxon>
        <taxon>Liliopsida</taxon>
        <taxon>Poales</taxon>
        <taxon>Poaceae</taxon>
        <taxon>PACMAD clade</taxon>
        <taxon>Chloridoideae</taxon>
        <taxon>Eragrostideae</taxon>
        <taxon>Eragrostidinae</taxon>
        <taxon>Eragrostis</taxon>
    </lineage>
</organism>
<gene>
    <name evidence="5" type="ORF">EJB05_36548</name>
    <name evidence="4" type="ORF">EJB05_54032</name>
</gene>
<dbReference type="GO" id="GO:0005730">
    <property type="term" value="C:nucleolus"/>
    <property type="evidence" value="ECO:0007669"/>
    <property type="project" value="TreeGrafter"/>
</dbReference>
<dbReference type="SUPFAM" id="SSF54211">
    <property type="entry name" value="Ribosomal protein S5 domain 2-like"/>
    <property type="match status" value="1"/>
</dbReference>
<dbReference type="SUPFAM" id="SSF55666">
    <property type="entry name" value="Ribonuclease PH domain 2-like"/>
    <property type="match status" value="1"/>
</dbReference>
<dbReference type="GO" id="GO:0071051">
    <property type="term" value="P:poly(A)-dependent snoRNA 3'-end processing"/>
    <property type="evidence" value="ECO:0007669"/>
    <property type="project" value="TreeGrafter"/>
</dbReference>
<comment type="similarity">
    <text evidence="1">Belongs to the RNase PH family.</text>
</comment>
<reference evidence="5 6" key="1">
    <citation type="journal article" date="2019" name="Sci. Rep.">
        <title>A high-quality genome of Eragrostis curvula grass provides insights into Poaceae evolution and supports new strategies to enhance forage quality.</title>
        <authorList>
            <person name="Carballo J."/>
            <person name="Santos B.A.C.M."/>
            <person name="Zappacosta D."/>
            <person name="Garbus I."/>
            <person name="Selva J.P."/>
            <person name="Gallo C.A."/>
            <person name="Diaz A."/>
            <person name="Albertini E."/>
            <person name="Caccamo M."/>
            <person name="Echenique V."/>
        </authorList>
    </citation>
    <scope>NUCLEOTIDE SEQUENCE [LARGE SCALE GENOMIC DNA]</scope>
    <source>
        <strain evidence="6">cv. Victoria</strain>
        <tissue evidence="5">Leaf</tissue>
    </source>
</reference>
<dbReference type="AlphaFoldDB" id="A0A5J9U9R5"/>
<dbReference type="InterPro" id="IPR027408">
    <property type="entry name" value="PNPase/RNase_PH_dom_sf"/>
</dbReference>
<name>A0A5J9U9R5_9POAL</name>
<dbReference type="InterPro" id="IPR015847">
    <property type="entry name" value="ExoRNase_PH_dom2"/>
</dbReference>
<evidence type="ECO:0000259" key="3">
    <source>
        <dbReference type="Pfam" id="PF03725"/>
    </source>
</evidence>
<dbReference type="InterPro" id="IPR036345">
    <property type="entry name" value="ExoRNase_PH_dom2_sf"/>
</dbReference>
<dbReference type="InterPro" id="IPR020568">
    <property type="entry name" value="Ribosomal_Su5_D2-typ_SF"/>
</dbReference>
<comment type="caution">
    <text evidence="5">The sequence shown here is derived from an EMBL/GenBank/DDBJ whole genome shotgun (WGS) entry which is preliminary data.</text>
</comment>
<evidence type="ECO:0000313" key="5">
    <source>
        <dbReference type="EMBL" id="TVU20343.1"/>
    </source>
</evidence>
<feature type="domain" description="Exoribonuclease phosphorolytic" evidence="2">
    <location>
        <begin position="48"/>
        <end position="89"/>
    </location>
</feature>
<accession>A0A5J9U9R5</accession>
<proteinExistence type="inferred from homology"/>
<dbReference type="OrthoDB" id="27298at2759"/>
<dbReference type="EMBL" id="RWGY01000029">
    <property type="protein sequence ID" value="TVU20343.1"/>
    <property type="molecule type" value="Genomic_DNA"/>
</dbReference>
<dbReference type="Pfam" id="PF03725">
    <property type="entry name" value="RNase_PH_C"/>
    <property type="match status" value="1"/>
</dbReference>
<dbReference type="CDD" id="cd11370">
    <property type="entry name" value="RNase_PH_RRP41"/>
    <property type="match status" value="1"/>
</dbReference>
<feature type="domain" description="Exoribonuclease phosphorolytic" evidence="2">
    <location>
        <begin position="147"/>
        <end position="233"/>
    </location>
</feature>
<dbReference type="GO" id="GO:0000177">
    <property type="term" value="C:cytoplasmic exosome (RNase complex)"/>
    <property type="evidence" value="ECO:0007669"/>
    <property type="project" value="TreeGrafter"/>
</dbReference>
<evidence type="ECO:0000313" key="4">
    <source>
        <dbReference type="EMBL" id="TVU00569.1"/>
    </source>
</evidence>
<dbReference type="Pfam" id="PF01138">
    <property type="entry name" value="RNase_PH"/>
    <property type="match status" value="2"/>
</dbReference>
<evidence type="ECO:0000256" key="1">
    <source>
        <dbReference type="ARBA" id="ARBA00006678"/>
    </source>
</evidence>
<evidence type="ECO:0000313" key="6">
    <source>
        <dbReference type="Proteomes" id="UP000324897"/>
    </source>
</evidence>
<dbReference type="EMBL" id="RWGY01000571">
    <property type="protein sequence ID" value="TVU00569.1"/>
    <property type="molecule type" value="Genomic_DNA"/>
</dbReference>
<dbReference type="Gramene" id="TVU00569">
    <property type="protein sequence ID" value="TVU00569"/>
    <property type="gene ID" value="EJB05_54032"/>
</dbReference>
<dbReference type="Proteomes" id="UP000324897">
    <property type="component" value="Chromosome 7"/>
</dbReference>
<dbReference type="GO" id="GO:0071028">
    <property type="term" value="P:nuclear mRNA surveillance"/>
    <property type="evidence" value="ECO:0007669"/>
    <property type="project" value="TreeGrafter"/>
</dbReference>
<dbReference type="InterPro" id="IPR001247">
    <property type="entry name" value="ExoRNase_PH_dom1"/>
</dbReference>
<dbReference type="InterPro" id="IPR050080">
    <property type="entry name" value="RNase_PH"/>
</dbReference>